<evidence type="ECO:0000313" key="3">
    <source>
        <dbReference type="EMBL" id="KAF2491586.1"/>
    </source>
</evidence>
<keyword evidence="2" id="KW-0472">Membrane</keyword>
<gene>
    <name evidence="3" type="ORF">BU16DRAFT_594610</name>
</gene>
<feature type="transmembrane region" description="Helical" evidence="2">
    <location>
        <begin position="74"/>
        <end position="96"/>
    </location>
</feature>
<feature type="transmembrane region" description="Helical" evidence="2">
    <location>
        <begin position="108"/>
        <end position="132"/>
    </location>
</feature>
<keyword evidence="4" id="KW-1185">Reference proteome</keyword>
<accession>A0A6A6QHR9</accession>
<feature type="transmembrane region" description="Helical" evidence="2">
    <location>
        <begin position="20"/>
        <end position="39"/>
    </location>
</feature>
<keyword evidence="2" id="KW-1133">Transmembrane helix</keyword>
<feature type="compositionally biased region" description="Pro residues" evidence="1">
    <location>
        <begin position="49"/>
        <end position="63"/>
    </location>
</feature>
<dbReference type="AlphaFoldDB" id="A0A6A6QHR9"/>
<dbReference type="Proteomes" id="UP000799750">
    <property type="component" value="Unassembled WGS sequence"/>
</dbReference>
<organism evidence="3 4">
    <name type="scientific">Lophium mytilinum</name>
    <dbReference type="NCBI Taxonomy" id="390894"/>
    <lineage>
        <taxon>Eukaryota</taxon>
        <taxon>Fungi</taxon>
        <taxon>Dikarya</taxon>
        <taxon>Ascomycota</taxon>
        <taxon>Pezizomycotina</taxon>
        <taxon>Dothideomycetes</taxon>
        <taxon>Pleosporomycetidae</taxon>
        <taxon>Mytilinidiales</taxon>
        <taxon>Mytilinidiaceae</taxon>
        <taxon>Lophium</taxon>
    </lineage>
</organism>
<feature type="region of interest" description="Disordered" evidence="1">
    <location>
        <begin position="49"/>
        <end position="72"/>
    </location>
</feature>
<keyword evidence="2" id="KW-0812">Transmembrane</keyword>
<evidence type="ECO:0000256" key="2">
    <source>
        <dbReference type="SAM" id="Phobius"/>
    </source>
</evidence>
<proteinExistence type="predicted"/>
<dbReference type="EMBL" id="MU004195">
    <property type="protein sequence ID" value="KAF2491586.1"/>
    <property type="molecule type" value="Genomic_DNA"/>
</dbReference>
<reference evidence="3" key="1">
    <citation type="journal article" date="2020" name="Stud. Mycol.">
        <title>101 Dothideomycetes genomes: a test case for predicting lifestyles and emergence of pathogens.</title>
        <authorList>
            <person name="Haridas S."/>
            <person name="Albert R."/>
            <person name="Binder M."/>
            <person name="Bloem J."/>
            <person name="Labutti K."/>
            <person name="Salamov A."/>
            <person name="Andreopoulos B."/>
            <person name="Baker S."/>
            <person name="Barry K."/>
            <person name="Bills G."/>
            <person name="Bluhm B."/>
            <person name="Cannon C."/>
            <person name="Castanera R."/>
            <person name="Culley D."/>
            <person name="Daum C."/>
            <person name="Ezra D."/>
            <person name="Gonzalez J."/>
            <person name="Henrissat B."/>
            <person name="Kuo A."/>
            <person name="Liang C."/>
            <person name="Lipzen A."/>
            <person name="Lutzoni F."/>
            <person name="Magnuson J."/>
            <person name="Mondo S."/>
            <person name="Nolan M."/>
            <person name="Ohm R."/>
            <person name="Pangilinan J."/>
            <person name="Park H.-J."/>
            <person name="Ramirez L."/>
            <person name="Alfaro M."/>
            <person name="Sun H."/>
            <person name="Tritt A."/>
            <person name="Yoshinaga Y."/>
            <person name="Zwiers L.-H."/>
            <person name="Turgeon B."/>
            <person name="Goodwin S."/>
            <person name="Spatafora J."/>
            <person name="Crous P."/>
            <person name="Grigoriev I."/>
        </authorList>
    </citation>
    <scope>NUCLEOTIDE SEQUENCE</scope>
    <source>
        <strain evidence="3">CBS 269.34</strain>
    </source>
</reference>
<evidence type="ECO:0000256" key="1">
    <source>
        <dbReference type="SAM" id="MobiDB-lite"/>
    </source>
</evidence>
<protein>
    <submittedName>
        <fullName evidence="3">Uncharacterized protein</fullName>
    </submittedName>
</protein>
<evidence type="ECO:0000313" key="4">
    <source>
        <dbReference type="Proteomes" id="UP000799750"/>
    </source>
</evidence>
<sequence>MAFLTLLTSSITQGLHATAAILVFSLTLALLAIPTLLLCKSGFILPNPTPTPAAPTPPPPNPPNSSASSDDSGLAGAPLGVLFLAHLYTTAFMAPAQGGMVGGSVKSGLVVGTVVTVFLSIRLVGEALVLWVQADSVRPAARVGGLASEVEKNERGSLMDG</sequence>
<name>A0A6A6QHR9_9PEZI</name>